<dbReference type="EMBL" id="PCDP01000031">
    <property type="protein sequence ID" value="PZM14681.1"/>
    <property type="molecule type" value="Genomic_DNA"/>
</dbReference>
<keyword evidence="8" id="KW-0732">Signal</keyword>
<dbReference type="AlphaFoldDB" id="A0A2W4CQS5"/>
<name>A0A2W4CQS5_9HYPH</name>
<dbReference type="OrthoDB" id="9766708at2"/>
<sequence length="350" mass="38198">MRRRRVRTIVIGLLLFVVGRDPAGAQQPMIDPQAWQAYKAKFLDPGGRIIDDGNGGISHSEGQGYGLLLAYLANNPADFEQIWYFTRTELLIRDDGLAAWSWNPGKTPHIEDINNASDGDILIAYALALAGSAWQKGDYTSEATKIAQALLTETTIAYQGEMLLLPGASGFSEGDREDGPVVNPSYWIFEAFPVLGTLVPSDKWQKMLDSGVALLRQMQFGAKKLPADWVSLKRRPQPAAGFPPEFGYNAVRIPLYLVRGGIKDAALLTRLKQGMSDANGSVTLIDLSSDKVTATLSDPGYQVINDLVDCVVDGTKLPATARQFVPTLYYPSTLHLLGLAYAAEKHPECL</sequence>
<evidence type="ECO:0000256" key="8">
    <source>
        <dbReference type="SAM" id="SignalP"/>
    </source>
</evidence>
<evidence type="ECO:0000256" key="7">
    <source>
        <dbReference type="ARBA" id="ARBA00023326"/>
    </source>
</evidence>
<dbReference type="SUPFAM" id="SSF48208">
    <property type="entry name" value="Six-hairpin glycosidases"/>
    <property type="match status" value="1"/>
</dbReference>
<dbReference type="Pfam" id="PF01270">
    <property type="entry name" value="Glyco_hydro_8"/>
    <property type="match status" value="1"/>
</dbReference>
<protein>
    <recommendedName>
        <fullName evidence="3">cellulase</fullName>
        <ecNumber evidence="3">3.2.1.4</ecNumber>
    </recommendedName>
</protein>
<dbReference type="InterPro" id="IPR012341">
    <property type="entry name" value="6hp_glycosidase-like_sf"/>
</dbReference>
<evidence type="ECO:0000256" key="2">
    <source>
        <dbReference type="ARBA" id="ARBA00009209"/>
    </source>
</evidence>
<keyword evidence="7" id="KW-0119">Carbohydrate metabolism</keyword>
<dbReference type="EC" id="3.2.1.4" evidence="3"/>
<evidence type="ECO:0000256" key="5">
    <source>
        <dbReference type="ARBA" id="ARBA00023001"/>
    </source>
</evidence>
<dbReference type="GO" id="GO:0008810">
    <property type="term" value="F:cellulase activity"/>
    <property type="evidence" value="ECO:0007669"/>
    <property type="project" value="UniProtKB-EC"/>
</dbReference>
<dbReference type="RefSeq" id="WP_111160111.1">
    <property type="nucleotide sequence ID" value="NZ_PCDP01000031.1"/>
</dbReference>
<comment type="caution">
    <text evidence="9">The sequence shown here is derived from an EMBL/GenBank/DDBJ whole genome shotgun (WGS) entry which is preliminary data.</text>
</comment>
<organism evidence="9 10">
    <name type="scientific">Rhizobium tubonense</name>
    <dbReference type="NCBI Taxonomy" id="484088"/>
    <lineage>
        <taxon>Bacteria</taxon>
        <taxon>Pseudomonadati</taxon>
        <taxon>Pseudomonadota</taxon>
        <taxon>Alphaproteobacteria</taxon>
        <taxon>Hyphomicrobiales</taxon>
        <taxon>Rhizobiaceae</taxon>
        <taxon>Rhizobium/Agrobacterium group</taxon>
        <taxon>Rhizobium</taxon>
    </lineage>
</organism>
<keyword evidence="5" id="KW-0136">Cellulose degradation</keyword>
<keyword evidence="4" id="KW-0378">Hydrolase</keyword>
<keyword evidence="10" id="KW-1185">Reference proteome</keyword>
<evidence type="ECO:0000256" key="3">
    <source>
        <dbReference type="ARBA" id="ARBA00012601"/>
    </source>
</evidence>
<accession>A0A2W4CQS5</accession>
<dbReference type="Proteomes" id="UP000248925">
    <property type="component" value="Unassembled WGS sequence"/>
</dbReference>
<proteinExistence type="inferred from homology"/>
<dbReference type="InterPro" id="IPR008928">
    <property type="entry name" value="6-hairpin_glycosidase_sf"/>
</dbReference>
<evidence type="ECO:0000256" key="1">
    <source>
        <dbReference type="ARBA" id="ARBA00000966"/>
    </source>
</evidence>
<evidence type="ECO:0000256" key="6">
    <source>
        <dbReference type="ARBA" id="ARBA00023295"/>
    </source>
</evidence>
<dbReference type="PRINTS" id="PR00735">
    <property type="entry name" value="GLHYDRLASE8"/>
</dbReference>
<dbReference type="Gene3D" id="1.50.10.10">
    <property type="match status" value="1"/>
</dbReference>
<feature type="chain" id="PRO_5016113569" description="cellulase" evidence="8">
    <location>
        <begin position="26"/>
        <end position="350"/>
    </location>
</feature>
<evidence type="ECO:0000313" key="10">
    <source>
        <dbReference type="Proteomes" id="UP000248925"/>
    </source>
</evidence>
<evidence type="ECO:0000313" key="9">
    <source>
        <dbReference type="EMBL" id="PZM14681.1"/>
    </source>
</evidence>
<dbReference type="InterPro" id="IPR002037">
    <property type="entry name" value="Glyco_hydro_8"/>
</dbReference>
<keyword evidence="6" id="KW-0326">Glycosidase</keyword>
<feature type="signal peptide" evidence="8">
    <location>
        <begin position="1"/>
        <end position="25"/>
    </location>
</feature>
<reference evidence="9 10" key="1">
    <citation type="journal article" date="2018" name="Sci. Rep.">
        <title>Rhizobium tumorigenes sp. nov., a novel plant tumorigenic bacterium isolated from cane gall tumors on thornless blackberry.</title>
        <authorList>
            <person name="Kuzmanovi N."/>
            <person name="Smalla K."/>
            <person name="Gronow S."/>
            <person name="PuBawska J."/>
        </authorList>
    </citation>
    <scope>NUCLEOTIDE SEQUENCE [LARGE SCALE GENOMIC DNA]</scope>
    <source>
        <strain evidence="9 10">CCBAU 85046</strain>
    </source>
</reference>
<comment type="similarity">
    <text evidence="2">Belongs to the glycosyl hydrolase 8 (cellulase D) family.</text>
</comment>
<comment type="catalytic activity">
    <reaction evidence="1">
        <text>Endohydrolysis of (1-&gt;4)-beta-D-glucosidic linkages in cellulose, lichenin and cereal beta-D-glucans.</text>
        <dbReference type="EC" id="3.2.1.4"/>
    </reaction>
</comment>
<evidence type="ECO:0000256" key="4">
    <source>
        <dbReference type="ARBA" id="ARBA00022801"/>
    </source>
</evidence>
<keyword evidence="7" id="KW-0624">Polysaccharide degradation</keyword>
<gene>
    <name evidence="9" type="ORF">CPY51_10035</name>
</gene>
<dbReference type="GO" id="GO:0030245">
    <property type="term" value="P:cellulose catabolic process"/>
    <property type="evidence" value="ECO:0007669"/>
    <property type="project" value="UniProtKB-KW"/>
</dbReference>